<sequence>MLARDRGQCQAIHLNAGKSHGMCRRASREASSKWRFRKISMNYKAKRSSFSADILLEALFPLSPRFNFPPPKLEFEVPSYETPLLETYPRFLVLFPTILIVGLVVVLHEENPVVWFEFAIGGENADNYDTSGTTSGNKTLLNRFHGSGSGTEQEMLLLVEK</sequence>
<organism evidence="2 3">
    <name type="scientific">Tanacetum coccineum</name>
    <dbReference type="NCBI Taxonomy" id="301880"/>
    <lineage>
        <taxon>Eukaryota</taxon>
        <taxon>Viridiplantae</taxon>
        <taxon>Streptophyta</taxon>
        <taxon>Embryophyta</taxon>
        <taxon>Tracheophyta</taxon>
        <taxon>Spermatophyta</taxon>
        <taxon>Magnoliopsida</taxon>
        <taxon>eudicotyledons</taxon>
        <taxon>Gunneridae</taxon>
        <taxon>Pentapetalae</taxon>
        <taxon>asterids</taxon>
        <taxon>campanulids</taxon>
        <taxon>Asterales</taxon>
        <taxon>Asteraceae</taxon>
        <taxon>Asteroideae</taxon>
        <taxon>Anthemideae</taxon>
        <taxon>Anthemidinae</taxon>
        <taxon>Tanacetum</taxon>
    </lineage>
</organism>
<evidence type="ECO:0000256" key="1">
    <source>
        <dbReference type="SAM" id="Phobius"/>
    </source>
</evidence>
<accession>A0ABQ5BPL8</accession>
<protein>
    <submittedName>
        <fullName evidence="2">Uncharacterized protein</fullName>
    </submittedName>
</protein>
<keyword evidence="3" id="KW-1185">Reference proteome</keyword>
<evidence type="ECO:0000313" key="3">
    <source>
        <dbReference type="Proteomes" id="UP001151760"/>
    </source>
</evidence>
<feature type="transmembrane region" description="Helical" evidence="1">
    <location>
        <begin position="88"/>
        <end position="107"/>
    </location>
</feature>
<keyword evidence="1" id="KW-1133">Transmembrane helix</keyword>
<comment type="caution">
    <text evidence="2">The sequence shown here is derived from an EMBL/GenBank/DDBJ whole genome shotgun (WGS) entry which is preliminary data.</text>
</comment>
<keyword evidence="1" id="KW-0812">Transmembrane</keyword>
<keyword evidence="1" id="KW-0472">Membrane</keyword>
<dbReference type="Proteomes" id="UP001151760">
    <property type="component" value="Unassembled WGS sequence"/>
</dbReference>
<evidence type="ECO:0000313" key="2">
    <source>
        <dbReference type="EMBL" id="GJT15498.1"/>
    </source>
</evidence>
<name>A0ABQ5BPL8_9ASTR</name>
<reference evidence="2" key="2">
    <citation type="submission" date="2022-01" db="EMBL/GenBank/DDBJ databases">
        <authorList>
            <person name="Yamashiro T."/>
            <person name="Shiraishi A."/>
            <person name="Satake H."/>
            <person name="Nakayama K."/>
        </authorList>
    </citation>
    <scope>NUCLEOTIDE SEQUENCE</scope>
</reference>
<reference evidence="2" key="1">
    <citation type="journal article" date="2022" name="Int. J. Mol. Sci.">
        <title>Draft Genome of Tanacetum Coccineum: Genomic Comparison of Closely Related Tanacetum-Family Plants.</title>
        <authorList>
            <person name="Yamashiro T."/>
            <person name="Shiraishi A."/>
            <person name="Nakayama K."/>
            <person name="Satake H."/>
        </authorList>
    </citation>
    <scope>NUCLEOTIDE SEQUENCE</scope>
</reference>
<proteinExistence type="predicted"/>
<dbReference type="EMBL" id="BQNB010013401">
    <property type="protein sequence ID" value="GJT15498.1"/>
    <property type="molecule type" value="Genomic_DNA"/>
</dbReference>
<gene>
    <name evidence="2" type="ORF">Tco_0874204</name>
</gene>